<dbReference type="InterPro" id="IPR010617">
    <property type="entry name" value="TMEM175-like"/>
</dbReference>
<evidence type="ECO:0000256" key="9">
    <source>
        <dbReference type="ARBA" id="ARBA00023065"/>
    </source>
</evidence>
<dbReference type="GO" id="GO:0005267">
    <property type="term" value="F:potassium channel activity"/>
    <property type="evidence" value="ECO:0007669"/>
    <property type="project" value="UniProtKB-KW"/>
</dbReference>
<name>A0A0R1JGM9_9LACO</name>
<feature type="transmembrane region" description="Helical" evidence="13">
    <location>
        <begin position="107"/>
        <end position="128"/>
    </location>
</feature>
<comment type="caution">
    <text evidence="14">The sequence shown here is derived from an EMBL/GenBank/DDBJ whole genome shotgun (WGS) entry which is preliminary data.</text>
</comment>
<evidence type="ECO:0000313" key="15">
    <source>
        <dbReference type="Proteomes" id="UP000051804"/>
    </source>
</evidence>
<evidence type="ECO:0000256" key="13">
    <source>
        <dbReference type="SAM" id="Phobius"/>
    </source>
</evidence>
<feature type="transmembrane region" description="Helical" evidence="13">
    <location>
        <begin position="12"/>
        <end position="37"/>
    </location>
</feature>
<evidence type="ECO:0000256" key="7">
    <source>
        <dbReference type="ARBA" id="ARBA00022958"/>
    </source>
</evidence>
<feature type="transmembrane region" description="Helical" evidence="13">
    <location>
        <begin position="73"/>
        <end position="95"/>
    </location>
</feature>
<reference evidence="14 15" key="1">
    <citation type="journal article" date="2015" name="Genome Announc.">
        <title>Expanding the biotechnology potential of lactobacilli through comparative genomics of 213 strains and associated genera.</title>
        <authorList>
            <person name="Sun Z."/>
            <person name="Harris H.M."/>
            <person name="McCann A."/>
            <person name="Guo C."/>
            <person name="Argimon S."/>
            <person name="Zhang W."/>
            <person name="Yang X."/>
            <person name="Jeffery I.B."/>
            <person name="Cooney J.C."/>
            <person name="Kagawa T.F."/>
            <person name="Liu W."/>
            <person name="Song Y."/>
            <person name="Salvetti E."/>
            <person name="Wrobel A."/>
            <person name="Rasinkangas P."/>
            <person name="Parkhill J."/>
            <person name="Rea M.C."/>
            <person name="O'Sullivan O."/>
            <person name="Ritari J."/>
            <person name="Douillard F.P."/>
            <person name="Paul Ross R."/>
            <person name="Yang R."/>
            <person name="Briner A.E."/>
            <person name="Felis G.E."/>
            <person name="de Vos W.M."/>
            <person name="Barrangou R."/>
            <person name="Klaenhammer T.R."/>
            <person name="Caufield P.W."/>
            <person name="Cui Y."/>
            <person name="Zhang H."/>
            <person name="O'Toole P.W."/>
        </authorList>
    </citation>
    <scope>NUCLEOTIDE SEQUENCE [LARGE SCALE GENOMIC DNA]</scope>
    <source>
        <strain evidence="14 15">JCM 17158</strain>
    </source>
</reference>
<keyword evidence="6" id="KW-0631">Potassium channel</keyword>
<evidence type="ECO:0000256" key="5">
    <source>
        <dbReference type="ARBA" id="ARBA00022692"/>
    </source>
</evidence>
<dbReference type="OrthoDB" id="7626281at2"/>
<sequence length="195" mass="21680">MPKNRLEAFTDGVVAIIITIMVLELTPPAGSSFTALWGLRDKFLIYLVSFVILAVYWNNHHHLLQLAKHIDGVVLWANVFFLFALSLFPFATAWIGEHLGTAVAPAVFYGAVMTLGDLAYYLLLLALIHANGRASAIQLTLGQDYYKPLVSIGGALVSTALAWVWPPIVVILNTGLLLLWVLPERRVERHINHRQ</sequence>
<evidence type="ECO:0000256" key="11">
    <source>
        <dbReference type="ARBA" id="ARBA00023303"/>
    </source>
</evidence>
<keyword evidence="5 13" id="KW-0812">Transmembrane</keyword>
<organism evidence="14 15">
    <name type="scientific">Lacticaseibacillus nasuensis JCM 17158</name>
    <dbReference type="NCBI Taxonomy" id="1291734"/>
    <lineage>
        <taxon>Bacteria</taxon>
        <taxon>Bacillati</taxon>
        <taxon>Bacillota</taxon>
        <taxon>Bacilli</taxon>
        <taxon>Lactobacillales</taxon>
        <taxon>Lactobacillaceae</taxon>
        <taxon>Lacticaseibacillus</taxon>
    </lineage>
</organism>
<comment type="catalytic activity">
    <reaction evidence="12">
        <text>K(+)(in) = K(+)(out)</text>
        <dbReference type="Rhea" id="RHEA:29463"/>
        <dbReference type="ChEBI" id="CHEBI:29103"/>
    </reaction>
</comment>
<dbReference type="PATRIC" id="fig|1291734.4.peg.533"/>
<evidence type="ECO:0000256" key="3">
    <source>
        <dbReference type="ARBA" id="ARBA00022448"/>
    </source>
</evidence>
<protein>
    <submittedName>
        <fullName evidence="14">Membrane protein</fullName>
    </submittedName>
</protein>
<keyword evidence="15" id="KW-1185">Reference proteome</keyword>
<dbReference type="GO" id="GO:0016020">
    <property type="term" value="C:membrane"/>
    <property type="evidence" value="ECO:0007669"/>
    <property type="project" value="UniProtKB-SubCell"/>
</dbReference>
<evidence type="ECO:0000256" key="10">
    <source>
        <dbReference type="ARBA" id="ARBA00023136"/>
    </source>
</evidence>
<keyword evidence="3" id="KW-0813">Transport</keyword>
<dbReference type="STRING" id="1291734.FD02_GL000519"/>
<dbReference type="GO" id="GO:0015252">
    <property type="term" value="F:proton channel activity"/>
    <property type="evidence" value="ECO:0007669"/>
    <property type="project" value="InterPro"/>
</dbReference>
<dbReference type="AlphaFoldDB" id="A0A0R1JGM9"/>
<dbReference type="RefSeq" id="WP_054723530.1">
    <property type="nucleotide sequence ID" value="NZ_AZDJ01000032.1"/>
</dbReference>
<evidence type="ECO:0000256" key="8">
    <source>
        <dbReference type="ARBA" id="ARBA00022989"/>
    </source>
</evidence>
<dbReference type="PANTHER" id="PTHR31462:SF5">
    <property type="entry name" value="ENDOSOMAL_LYSOSOMAL PROTON CHANNEL TMEM175"/>
    <property type="match status" value="1"/>
</dbReference>
<evidence type="ECO:0000256" key="1">
    <source>
        <dbReference type="ARBA" id="ARBA00004141"/>
    </source>
</evidence>
<gene>
    <name evidence="14" type="ORF">FD02_GL000519</name>
</gene>
<keyword evidence="9" id="KW-0406">Ion transport</keyword>
<keyword evidence="8 13" id="KW-1133">Transmembrane helix</keyword>
<comment type="similarity">
    <text evidence="2">Belongs to the TMEM175 family.</text>
</comment>
<feature type="transmembrane region" description="Helical" evidence="13">
    <location>
        <begin position="149"/>
        <end position="182"/>
    </location>
</feature>
<feature type="transmembrane region" description="Helical" evidence="13">
    <location>
        <begin position="43"/>
        <end position="61"/>
    </location>
</feature>
<evidence type="ECO:0000256" key="4">
    <source>
        <dbReference type="ARBA" id="ARBA00022538"/>
    </source>
</evidence>
<evidence type="ECO:0000313" key="14">
    <source>
        <dbReference type="EMBL" id="KRK70453.1"/>
    </source>
</evidence>
<dbReference type="Proteomes" id="UP000051804">
    <property type="component" value="Unassembled WGS sequence"/>
</dbReference>
<keyword evidence="7" id="KW-0630">Potassium</keyword>
<comment type="subcellular location">
    <subcellularLocation>
        <location evidence="1">Membrane</location>
        <topology evidence="1">Multi-pass membrane protein</topology>
    </subcellularLocation>
</comment>
<dbReference type="PANTHER" id="PTHR31462">
    <property type="entry name" value="ENDOSOMAL/LYSOSOMAL POTASSIUM CHANNEL TMEM175"/>
    <property type="match status" value="1"/>
</dbReference>
<evidence type="ECO:0000256" key="12">
    <source>
        <dbReference type="ARBA" id="ARBA00034430"/>
    </source>
</evidence>
<evidence type="ECO:0000256" key="2">
    <source>
        <dbReference type="ARBA" id="ARBA00006920"/>
    </source>
</evidence>
<dbReference type="EMBL" id="AZDJ01000032">
    <property type="protein sequence ID" value="KRK70453.1"/>
    <property type="molecule type" value="Genomic_DNA"/>
</dbReference>
<keyword evidence="4" id="KW-0633">Potassium transport</keyword>
<keyword evidence="11" id="KW-0407">Ion channel</keyword>
<accession>A0A0R1JGM9</accession>
<dbReference type="Pfam" id="PF06736">
    <property type="entry name" value="TMEM175"/>
    <property type="match status" value="1"/>
</dbReference>
<keyword evidence="10 13" id="KW-0472">Membrane</keyword>
<proteinExistence type="inferred from homology"/>
<evidence type="ECO:0000256" key="6">
    <source>
        <dbReference type="ARBA" id="ARBA00022826"/>
    </source>
</evidence>